<dbReference type="RefSeq" id="XP_018495936.1">
    <property type="nucleotide sequence ID" value="XM_018640420.1"/>
</dbReference>
<comment type="similarity">
    <text evidence="1">Belongs to the ataxin-2 family.</text>
</comment>
<dbReference type="InterPro" id="IPR009604">
    <property type="entry name" value="LsmAD_domain"/>
</dbReference>
<feature type="compositionally biased region" description="Low complexity" evidence="2">
    <location>
        <begin position="370"/>
        <end position="397"/>
    </location>
</feature>
<dbReference type="Pfam" id="PF06741">
    <property type="entry name" value="LsmAD"/>
    <property type="match status" value="1"/>
</dbReference>
<dbReference type="Pfam" id="PF14438">
    <property type="entry name" value="SM-ATX"/>
    <property type="match status" value="1"/>
</dbReference>
<organism evidence="4 5">
    <name type="scientific">Galendromus occidentalis</name>
    <name type="common">western predatory mite</name>
    <dbReference type="NCBI Taxonomy" id="34638"/>
    <lineage>
        <taxon>Eukaryota</taxon>
        <taxon>Metazoa</taxon>
        <taxon>Ecdysozoa</taxon>
        <taxon>Arthropoda</taxon>
        <taxon>Chelicerata</taxon>
        <taxon>Arachnida</taxon>
        <taxon>Acari</taxon>
        <taxon>Parasitiformes</taxon>
        <taxon>Mesostigmata</taxon>
        <taxon>Gamasina</taxon>
        <taxon>Phytoseioidea</taxon>
        <taxon>Phytoseiidae</taxon>
        <taxon>Typhlodrominae</taxon>
        <taxon>Galendromus</taxon>
    </lineage>
</organism>
<feature type="region of interest" description="Disordered" evidence="2">
    <location>
        <begin position="1"/>
        <end position="56"/>
    </location>
</feature>
<name>A0AAJ7PAQ7_9ACAR</name>
<dbReference type="KEGG" id="goe:108864542"/>
<reference evidence="5" key="1">
    <citation type="submission" date="2025-08" db="UniProtKB">
        <authorList>
            <consortium name="RefSeq"/>
        </authorList>
    </citation>
    <scope>IDENTIFICATION</scope>
</reference>
<dbReference type="GO" id="GO:0003729">
    <property type="term" value="F:mRNA binding"/>
    <property type="evidence" value="ECO:0007669"/>
    <property type="project" value="TreeGrafter"/>
</dbReference>
<dbReference type="Proteomes" id="UP000694867">
    <property type="component" value="Unplaced"/>
</dbReference>
<feature type="compositionally biased region" description="Low complexity" evidence="2">
    <location>
        <begin position="311"/>
        <end position="326"/>
    </location>
</feature>
<dbReference type="InterPro" id="IPR025852">
    <property type="entry name" value="SM_dom_ATX"/>
</dbReference>
<dbReference type="InterPro" id="IPR045117">
    <property type="entry name" value="ATXN2-like"/>
</dbReference>
<dbReference type="Pfam" id="PF07145">
    <property type="entry name" value="PAM2"/>
    <property type="match status" value="1"/>
</dbReference>
<evidence type="ECO:0000256" key="2">
    <source>
        <dbReference type="SAM" id="MobiDB-lite"/>
    </source>
</evidence>
<evidence type="ECO:0000256" key="1">
    <source>
        <dbReference type="ARBA" id="ARBA00007503"/>
    </source>
</evidence>
<feature type="compositionally biased region" description="Pro residues" evidence="2">
    <location>
        <begin position="824"/>
        <end position="841"/>
    </location>
</feature>
<feature type="compositionally biased region" description="Basic and acidic residues" evidence="2">
    <location>
        <begin position="452"/>
        <end position="466"/>
    </location>
</feature>
<dbReference type="AlphaFoldDB" id="A0AAJ7PAQ7"/>
<dbReference type="InterPro" id="IPR009818">
    <property type="entry name" value="PAM2_motif"/>
</dbReference>
<evidence type="ECO:0000313" key="4">
    <source>
        <dbReference type="Proteomes" id="UP000694867"/>
    </source>
</evidence>
<feature type="compositionally biased region" description="Basic and acidic residues" evidence="2">
    <location>
        <begin position="483"/>
        <end position="496"/>
    </location>
</feature>
<evidence type="ECO:0000313" key="5">
    <source>
        <dbReference type="RefSeq" id="XP_018495936.1"/>
    </source>
</evidence>
<gene>
    <name evidence="5" type="primary">LOC108864542</name>
</gene>
<sequence>MNSQADKKQRNVKSNGAAANNKAVGRNQNKAPAEKPSVAQTSRENREHPDGKVVTPMNATGVYGNARFVHAIAALVGHVVQVRLRGDKDVYEGVLFTISPTFDVALNTVHVLESDGSDAHAEAPQAPGHLSGLLRNMGRLRKQPSQPLQETMIFNISNIVSMTALNIDLGFVTKENAFTDSQISRSNGRITERDLQVWEDDGTESTKYGQLEDISGTSAGWAPADMFATNLERFGVKTSFKDDLTGYTTPIPTRDDAEYRAKEALAAKIASEIESNPQHKRNYELENGGDEDDEEIKYSAVVMSEDRNRTQQQSQQHSQQQLQQQQERSESRYAHNHRRKQMAPVNGAVKGSQRGTTGGHHSQRNNHNRSPPMSSPSPQQQGSPHPQQQQGQMQPQQREAPSRKEQHAPTPPQQVSGTRAASPAQQHAQAAGSQSLPPPPASSQQQQQQHHHQSDSKKVAPNEKHAATRKSPSPKLDATQNVPKKEAPIQVHEIKKSPPASPPGEAKSKASPTPERGVSPRTLEAPSPAPSASGQQANTEEIVKKSTLNPNAKDFVPTPKPQTMSHKHGVPQGHMNPAAVAGHGGPRGGHISIGGPAQGGPHAQSGGVIMAPFPFPGSAGPHQHQHQHQAGGHNRSYRGNKGQNRQAMDQTMHVTGPPMVQGPQQQQLIVGYPPPNAYGPAHPQGVASNVVTMQPPLGHVPAQQVQMVNYSLVPTRGVISPPGAPAGVFPSMQLYSDGGIHLAPQPQMIFRELTANAMYPSQIDANLFVVSPPAQTPSQSGAPTPPSSSGPHGHPSQPPMSYSSQPPWPAQPLLMMSANGGPAGTPPPHHLIMAPAPPPMGPAHAAGHGPAHGHGHGHFAQAIAVQNGPGALQVQTNPVVTGPSTNSNVTPGQAPPQAQSQATPTGQAPTSGVVVPPPPNQSGQQTGPQQPPSQQTQQTPGRANRT</sequence>
<feature type="compositionally biased region" description="Low complexity" evidence="2">
    <location>
        <begin position="890"/>
        <end position="910"/>
    </location>
</feature>
<dbReference type="GeneID" id="108864542"/>
<dbReference type="SMART" id="SM01272">
    <property type="entry name" value="LsmAD"/>
    <property type="match status" value="1"/>
</dbReference>
<feature type="compositionally biased region" description="Low complexity" evidence="2">
    <location>
        <begin position="921"/>
        <end position="946"/>
    </location>
</feature>
<keyword evidence="4" id="KW-1185">Reference proteome</keyword>
<evidence type="ECO:0000259" key="3">
    <source>
        <dbReference type="SMART" id="SM01272"/>
    </source>
</evidence>
<feature type="region of interest" description="Disordered" evidence="2">
    <location>
        <begin position="771"/>
        <end position="856"/>
    </location>
</feature>
<feature type="compositionally biased region" description="Polar residues" evidence="2">
    <location>
        <begin position="873"/>
        <end position="889"/>
    </location>
</feature>
<feature type="region of interest" description="Disordered" evidence="2">
    <location>
        <begin position="270"/>
        <end position="646"/>
    </location>
</feature>
<feature type="compositionally biased region" description="Low complexity" evidence="2">
    <location>
        <begin position="789"/>
        <end position="805"/>
    </location>
</feature>
<feature type="compositionally biased region" description="Low complexity" evidence="2">
    <location>
        <begin position="420"/>
        <end position="435"/>
    </location>
</feature>
<proteinExistence type="inferred from homology"/>
<dbReference type="PANTHER" id="PTHR12854">
    <property type="entry name" value="ATAXIN 2-RELATED"/>
    <property type="match status" value="1"/>
</dbReference>
<dbReference type="GO" id="GO:0010494">
    <property type="term" value="C:cytoplasmic stress granule"/>
    <property type="evidence" value="ECO:0007669"/>
    <property type="project" value="TreeGrafter"/>
</dbReference>
<protein>
    <submittedName>
        <fullName evidence="5">Ataxin-2-like protein</fullName>
    </submittedName>
</protein>
<dbReference type="GO" id="GO:0034063">
    <property type="term" value="P:stress granule assembly"/>
    <property type="evidence" value="ECO:0007669"/>
    <property type="project" value="TreeGrafter"/>
</dbReference>
<accession>A0AAJ7PAQ7</accession>
<feature type="domain" description="LsmAD" evidence="3">
    <location>
        <begin position="234"/>
        <end position="304"/>
    </location>
</feature>
<feature type="region of interest" description="Disordered" evidence="2">
    <location>
        <begin position="873"/>
        <end position="946"/>
    </location>
</feature>
<dbReference type="PANTHER" id="PTHR12854:SF7">
    <property type="entry name" value="ATAXIN-2 HOMOLOG"/>
    <property type="match status" value="1"/>
</dbReference>
<feature type="compositionally biased region" description="Gly residues" evidence="2">
    <location>
        <begin position="582"/>
        <end position="598"/>
    </location>
</feature>
<feature type="compositionally biased region" description="Polar residues" evidence="2">
    <location>
        <begin position="530"/>
        <end position="539"/>
    </location>
</feature>